<feature type="transmembrane region" description="Helical" evidence="4">
    <location>
        <begin position="77"/>
        <end position="93"/>
    </location>
</feature>
<feature type="domain" description="Major facilitator superfamily (MFS) profile" evidence="5">
    <location>
        <begin position="9"/>
        <end position="392"/>
    </location>
</feature>
<feature type="transmembrane region" description="Helical" evidence="4">
    <location>
        <begin position="138"/>
        <end position="156"/>
    </location>
</feature>
<comment type="caution">
    <text evidence="6">The sequence shown here is derived from an EMBL/GenBank/DDBJ whole genome shotgun (WGS) entry which is preliminary data.</text>
</comment>
<dbReference type="PANTHER" id="PTHR42910:SF1">
    <property type="entry name" value="MAJOR FACILITATOR SUPERFAMILY (MFS) PROFILE DOMAIN-CONTAINING PROTEIN"/>
    <property type="match status" value="1"/>
</dbReference>
<dbReference type="PROSITE" id="PS50850">
    <property type="entry name" value="MFS"/>
    <property type="match status" value="1"/>
</dbReference>
<evidence type="ECO:0000256" key="2">
    <source>
        <dbReference type="ARBA" id="ARBA00022989"/>
    </source>
</evidence>
<feature type="transmembrane region" description="Helical" evidence="4">
    <location>
        <begin position="99"/>
        <end position="126"/>
    </location>
</feature>
<evidence type="ECO:0000259" key="5">
    <source>
        <dbReference type="PROSITE" id="PS50850"/>
    </source>
</evidence>
<dbReference type="RefSeq" id="WP_213305681.1">
    <property type="nucleotide sequence ID" value="NZ_JAGYVZ010000024.1"/>
</dbReference>
<sequence>MTTNKQINSKIVIPIMAIACGIMIANLYYNQPILKDMALAAHVSDAKIGKISMLAQLGYGLGMFFIIPLGDKLRRKSLILGISALACLALILISLSSSYVVLCILSFLIGIFSTPVQIILPMSATLSTENRGKTVGKVFAGILVGMLAARVFSGLIADAFGWRYVFGLSAVLVFVSMILLKAFLPDIPSAFKGNYLSLIKSTLSMIPKYPLLRQTALLGGFTFGIFCSFWTTLTFFLSGEPFHYSPGTIGLFGLVAIVGALIAPYFGKLADNGGAFKSLVLTISMIIVSIILLKIFPYSTMVLALSILMLDIGVQATQITNFTKIYSLPQQEHNRINTVYMTTYFVGGAIGTFFGLLCWRLGGWELATSQLLLWGIIAISIVLISEKRNNKKSKAENAIKPII</sequence>
<feature type="transmembrane region" description="Helical" evidence="4">
    <location>
        <begin position="368"/>
        <end position="385"/>
    </location>
</feature>
<protein>
    <submittedName>
        <fullName evidence="6">MFS transporter</fullName>
    </submittedName>
</protein>
<feature type="transmembrane region" description="Helical" evidence="4">
    <location>
        <begin position="215"/>
        <end position="237"/>
    </location>
</feature>
<keyword evidence="7" id="KW-1185">Reference proteome</keyword>
<dbReference type="Pfam" id="PF07690">
    <property type="entry name" value="MFS_1"/>
    <property type="match status" value="1"/>
</dbReference>
<evidence type="ECO:0000313" key="6">
    <source>
        <dbReference type="EMBL" id="MBS7233377.1"/>
    </source>
</evidence>
<dbReference type="InterPro" id="IPR036259">
    <property type="entry name" value="MFS_trans_sf"/>
</dbReference>
<dbReference type="Gene3D" id="1.20.1250.20">
    <property type="entry name" value="MFS general substrate transporter like domains"/>
    <property type="match status" value="1"/>
</dbReference>
<organism evidence="6 7">
    <name type="scientific">Flavobacterium psychroterrae</name>
    <dbReference type="NCBI Taxonomy" id="2133767"/>
    <lineage>
        <taxon>Bacteria</taxon>
        <taxon>Pseudomonadati</taxon>
        <taxon>Bacteroidota</taxon>
        <taxon>Flavobacteriia</taxon>
        <taxon>Flavobacteriales</taxon>
        <taxon>Flavobacteriaceae</taxon>
        <taxon>Flavobacterium</taxon>
    </lineage>
</organism>
<evidence type="ECO:0000256" key="3">
    <source>
        <dbReference type="ARBA" id="ARBA00023136"/>
    </source>
</evidence>
<dbReference type="Proteomes" id="UP000722625">
    <property type="component" value="Unassembled WGS sequence"/>
</dbReference>
<proteinExistence type="predicted"/>
<dbReference type="CDD" id="cd17324">
    <property type="entry name" value="MFS_NepI_like"/>
    <property type="match status" value="1"/>
</dbReference>
<keyword evidence="2 4" id="KW-1133">Transmembrane helix</keyword>
<dbReference type="InterPro" id="IPR020846">
    <property type="entry name" value="MFS_dom"/>
</dbReference>
<evidence type="ECO:0000256" key="4">
    <source>
        <dbReference type="SAM" id="Phobius"/>
    </source>
</evidence>
<accession>A0ABS5PGI7</accession>
<feature type="transmembrane region" description="Helical" evidence="4">
    <location>
        <begin position="279"/>
        <end position="296"/>
    </location>
</feature>
<name>A0ABS5PGI7_9FLAO</name>
<reference evidence="6 7" key="1">
    <citation type="journal article" date="2018" name="Int. J. Syst. Evol. Microbiol.">
        <title>Flavobacterium chryseum sp. nov. and Flavobacterium psychroterrae sp. nov., novel environmental bacteria isolated from Antarctica.</title>
        <authorList>
            <person name="Kralova S."/>
            <person name="Svec P."/>
            <person name="Busse H.J."/>
            <person name="Stankova E."/>
            <person name="Vaczi P."/>
            <person name="Sedlacek I."/>
        </authorList>
    </citation>
    <scope>NUCLEOTIDE SEQUENCE [LARGE SCALE GENOMIC DNA]</scope>
    <source>
        <strain evidence="6 7">CCM 8827</strain>
    </source>
</reference>
<dbReference type="EMBL" id="JAGYVZ010000024">
    <property type="protein sequence ID" value="MBS7233377.1"/>
    <property type="molecule type" value="Genomic_DNA"/>
</dbReference>
<dbReference type="PANTHER" id="PTHR42910">
    <property type="entry name" value="TRANSPORTER SCO4007-RELATED"/>
    <property type="match status" value="1"/>
</dbReference>
<keyword evidence="1 4" id="KW-0812">Transmembrane</keyword>
<gene>
    <name evidence="6" type="ORF">KHA90_20370</name>
</gene>
<evidence type="ECO:0000313" key="7">
    <source>
        <dbReference type="Proteomes" id="UP000722625"/>
    </source>
</evidence>
<dbReference type="SUPFAM" id="SSF103473">
    <property type="entry name" value="MFS general substrate transporter"/>
    <property type="match status" value="1"/>
</dbReference>
<feature type="transmembrane region" description="Helical" evidence="4">
    <location>
        <begin position="249"/>
        <end position="267"/>
    </location>
</feature>
<feature type="transmembrane region" description="Helical" evidence="4">
    <location>
        <begin position="162"/>
        <end position="184"/>
    </location>
</feature>
<feature type="transmembrane region" description="Helical" evidence="4">
    <location>
        <begin position="343"/>
        <end position="362"/>
    </location>
</feature>
<feature type="transmembrane region" description="Helical" evidence="4">
    <location>
        <begin position="302"/>
        <end position="322"/>
    </location>
</feature>
<feature type="transmembrane region" description="Helical" evidence="4">
    <location>
        <begin position="51"/>
        <end position="70"/>
    </location>
</feature>
<evidence type="ECO:0000256" key="1">
    <source>
        <dbReference type="ARBA" id="ARBA00022692"/>
    </source>
</evidence>
<keyword evidence="3 4" id="KW-0472">Membrane</keyword>
<dbReference type="InterPro" id="IPR011701">
    <property type="entry name" value="MFS"/>
</dbReference>
<feature type="transmembrane region" description="Helical" evidence="4">
    <location>
        <begin position="12"/>
        <end position="31"/>
    </location>
</feature>